<dbReference type="InterPro" id="IPR011460">
    <property type="entry name" value="Lcl_C"/>
</dbReference>
<feature type="domain" description="Lcl C-terminal" evidence="1">
    <location>
        <begin position="261"/>
        <end position="387"/>
    </location>
</feature>
<evidence type="ECO:0000313" key="2">
    <source>
        <dbReference type="EMBL" id="BDA79250.1"/>
    </source>
</evidence>
<dbReference type="Gene3D" id="2.60.40.10">
    <property type="entry name" value="Immunoglobulins"/>
    <property type="match status" value="1"/>
</dbReference>
<gene>
    <name evidence="2" type="ORF">LPTSP3_g21800</name>
</gene>
<evidence type="ECO:0000259" key="1">
    <source>
        <dbReference type="Pfam" id="PF07603"/>
    </source>
</evidence>
<dbReference type="Proteomes" id="UP000245263">
    <property type="component" value="Chromosome 1"/>
</dbReference>
<dbReference type="EMBL" id="AP025028">
    <property type="protein sequence ID" value="BDA79250.1"/>
    <property type="molecule type" value="Genomic_DNA"/>
</dbReference>
<dbReference type="Pfam" id="PF07603">
    <property type="entry name" value="Lcl_C"/>
    <property type="match status" value="2"/>
</dbReference>
<dbReference type="PANTHER" id="PTHR35812">
    <property type="entry name" value="LIPOPROTEIN"/>
    <property type="match status" value="1"/>
</dbReference>
<name>A0ABM7UK26_9LEPT</name>
<dbReference type="PANTHER" id="PTHR35812:SF1">
    <property type="entry name" value="LIPOPROTEIN"/>
    <property type="match status" value="1"/>
</dbReference>
<protein>
    <recommendedName>
        <fullName evidence="1">Lcl C-terminal domain-containing protein</fullName>
    </recommendedName>
</protein>
<sequence>MQVTTNGTELNYSISSDLPAGLTLDKSSGKITGSYTAYKGFFKDYTITASNSLGTASCTFTPKFMGKLPFTTNITSCWDSSGTSDPTCTSPVGQDGSLRIGTTRDFTGPTLVGSDTITKDNITGLTWTSCNMGQSDINCLTGSANTYTLSTAQAACSSLDSANSGAGYANLKGWRVPEREEYPHIINLAVSNPPVFSAYFPQTISYNYKTNTIPPNSPGNTWYPTLIEGAYGAGSFTDGHYLRCVTNTFDSTKRLLDNQNGTVTDLNTSLVWQKCSVGFSNVTNCTGGSATPSNWLTAMNTCNSLSLAGRTWRLPNARELESLVDFYRTPDPATVNPTYFPNTSTGNYYWTSSTTVTAPTNAWFVGFGAGEHSYMLKSTNTLFTRCVSSF</sequence>
<dbReference type="Pfam" id="PF05345">
    <property type="entry name" value="He_PIG"/>
    <property type="match status" value="1"/>
</dbReference>
<evidence type="ECO:0000313" key="3">
    <source>
        <dbReference type="Proteomes" id="UP000245263"/>
    </source>
</evidence>
<feature type="domain" description="Lcl C-terminal" evidence="1">
    <location>
        <begin position="117"/>
        <end position="245"/>
    </location>
</feature>
<keyword evidence="3" id="KW-1185">Reference proteome</keyword>
<accession>A0ABM7UK26</accession>
<proteinExistence type="predicted"/>
<organism evidence="2 3">
    <name type="scientific">Leptospira kobayashii</name>
    <dbReference type="NCBI Taxonomy" id="1917830"/>
    <lineage>
        <taxon>Bacteria</taxon>
        <taxon>Pseudomonadati</taxon>
        <taxon>Spirochaetota</taxon>
        <taxon>Spirochaetia</taxon>
        <taxon>Leptospirales</taxon>
        <taxon>Leptospiraceae</taxon>
        <taxon>Leptospira</taxon>
    </lineage>
</organism>
<dbReference type="InterPro" id="IPR013783">
    <property type="entry name" value="Ig-like_fold"/>
</dbReference>
<reference evidence="2 3" key="1">
    <citation type="submission" date="2021-08" db="EMBL/GenBank/DDBJ databases">
        <title>Complete genome sequence of Leptospira kobayashii strain E30.</title>
        <authorList>
            <person name="Nakao R."/>
            <person name="Nakamura S."/>
            <person name="Masuzawa T."/>
            <person name="Koizumi N."/>
        </authorList>
    </citation>
    <scope>NUCLEOTIDE SEQUENCE [LARGE SCALE GENOMIC DNA]</scope>
    <source>
        <strain evidence="2 3">E30</strain>
    </source>
</reference>